<organism evidence="1 2">
    <name type="scientific">Pistacia atlantica</name>
    <dbReference type="NCBI Taxonomy" id="434234"/>
    <lineage>
        <taxon>Eukaryota</taxon>
        <taxon>Viridiplantae</taxon>
        <taxon>Streptophyta</taxon>
        <taxon>Embryophyta</taxon>
        <taxon>Tracheophyta</taxon>
        <taxon>Spermatophyta</taxon>
        <taxon>Magnoliopsida</taxon>
        <taxon>eudicotyledons</taxon>
        <taxon>Gunneridae</taxon>
        <taxon>Pentapetalae</taxon>
        <taxon>rosids</taxon>
        <taxon>malvids</taxon>
        <taxon>Sapindales</taxon>
        <taxon>Anacardiaceae</taxon>
        <taxon>Pistacia</taxon>
    </lineage>
</organism>
<dbReference type="EMBL" id="CM047902">
    <property type="protein sequence ID" value="KAJ0094062.1"/>
    <property type="molecule type" value="Genomic_DNA"/>
</dbReference>
<evidence type="ECO:0000313" key="1">
    <source>
        <dbReference type="EMBL" id="KAJ0094062.1"/>
    </source>
</evidence>
<proteinExistence type="predicted"/>
<gene>
    <name evidence="1" type="ORF">Patl1_15074</name>
</gene>
<reference evidence="2" key="1">
    <citation type="journal article" date="2023" name="G3 (Bethesda)">
        <title>Genome assembly and association tests identify interacting loci associated with vigor, precocity, and sex in interspecific pistachio rootstocks.</title>
        <authorList>
            <person name="Palmer W."/>
            <person name="Jacygrad E."/>
            <person name="Sagayaradj S."/>
            <person name="Cavanaugh K."/>
            <person name="Han R."/>
            <person name="Bertier L."/>
            <person name="Beede B."/>
            <person name="Kafkas S."/>
            <person name="Golino D."/>
            <person name="Preece J."/>
            <person name="Michelmore R."/>
        </authorList>
    </citation>
    <scope>NUCLEOTIDE SEQUENCE [LARGE SCALE GENOMIC DNA]</scope>
</reference>
<dbReference type="Proteomes" id="UP001164250">
    <property type="component" value="Chromosome 6"/>
</dbReference>
<accession>A0ACC1B576</accession>
<sequence length="244" mass="28488">MTSSLAENWDLPKVSKQEIYETKTSIFNFKKDHSIKTTEDTILLPHSQQPIQLFNPQAIQKHRKKYKFLHIGLVQVGVKSLSHEVNDTSILLCLRDKRMLDFDSSILSVLEYPLADGPVHFNYYPNIMLSLEDQNILHVLSLYIKFNNLEIQGTSFPFVLMYRVHYKCMPNPINPAAKKSSRMGETLFHQTKVRSPNISRITIIKWSDVQFPEEWKLRDENPPESQEYTSPPKMEFQGGFRPQF</sequence>
<keyword evidence="2" id="KW-1185">Reference proteome</keyword>
<evidence type="ECO:0000313" key="2">
    <source>
        <dbReference type="Proteomes" id="UP001164250"/>
    </source>
</evidence>
<name>A0ACC1B576_9ROSI</name>
<protein>
    <submittedName>
        <fullName evidence="1">Uncharacterized protein</fullName>
    </submittedName>
</protein>
<comment type="caution">
    <text evidence="1">The sequence shown here is derived from an EMBL/GenBank/DDBJ whole genome shotgun (WGS) entry which is preliminary data.</text>
</comment>